<comment type="subunit">
    <text evidence="5 13">Homotetramer.</text>
</comment>
<evidence type="ECO:0000256" key="9">
    <source>
        <dbReference type="ARBA" id="ARBA00022801"/>
    </source>
</evidence>
<comment type="function">
    <text evidence="2">Catalyzes the hydrolysis of 5-hydroxyisourate (HIU) to 2-oxo-4-hydroxy-4-carboxy-5-ureidoimidazoline (OHCU).</text>
</comment>
<comment type="similarity">
    <text evidence="4 13">Belongs to the transthyretin family. 5-hydroxyisourate hydrolase subfamily.</text>
</comment>
<dbReference type="PROSITE" id="PS00769">
    <property type="entry name" value="TRANSTHYRETIN_2"/>
    <property type="match status" value="1"/>
</dbReference>
<dbReference type="CDD" id="cd05822">
    <property type="entry name" value="TLP_HIUase"/>
    <property type="match status" value="1"/>
</dbReference>
<dbReference type="OrthoDB" id="10265230at2759"/>
<dbReference type="GO" id="GO:0005777">
    <property type="term" value="C:peroxisome"/>
    <property type="evidence" value="ECO:0007669"/>
    <property type="project" value="UniProtKB-SubCell"/>
</dbReference>
<dbReference type="Proteomes" id="UP000515156">
    <property type="component" value="Chromosome 5"/>
</dbReference>
<dbReference type="NCBIfam" id="TIGR02962">
    <property type="entry name" value="hdxy_isourate"/>
    <property type="match status" value="1"/>
</dbReference>
<dbReference type="InterPro" id="IPR000895">
    <property type="entry name" value="Transthyretin/HIU_hydrolase"/>
</dbReference>
<keyword evidence="9 13" id="KW-0378">Hydrolase</keyword>
<evidence type="ECO:0000256" key="6">
    <source>
        <dbReference type="ARBA" id="ARBA00012609"/>
    </source>
</evidence>
<dbReference type="InParanoid" id="A0A6P7YCD7"/>
<dbReference type="InterPro" id="IPR023419">
    <property type="entry name" value="Transthyretin_CS"/>
</dbReference>
<keyword evidence="8 13" id="KW-0659">Purine metabolism</keyword>
<comment type="catalytic activity">
    <reaction evidence="1 13">
        <text>5-hydroxyisourate + H2O = 5-hydroxy-2-oxo-4-ureido-2,5-dihydro-1H-imidazole-5-carboxylate + H(+)</text>
        <dbReference type="Rhea" id="RHEA:23736"/>
        <dbReference type="ChEBI" id="CHEBI:15377"/>
        <dbReference type="ChEBI" id="CHEBI:15378"/>
        <dbReference type="ChEBI" id="CHEBI:18072"/>
        <dbReference type="ChEBI" id="CHEBI:58639"/>
        <dbReference type="EC" id="3.5.2.17"/>
    </reaction>
</comment>
<feature type="binding site" evidence="12">
    <location>
        <position position="78"/>
    </location>
    <ligand>
        <name>substrate</name>
    </ligand>
</feature>
<dbReference type="PRINTS" id="PR00189">
    <property type="entry name" value="TRNSTHYRETIN"/>
</dbReference>
<accession>A0A6P7YCD7</accession>
<protein>
    <recommendedName>
        <fullName evidence="7 13">5-hydroxyisourate hydrolase</fullName>
        <shortName evidence="13">HIU hydrolase</shortName>
        <shortName evidence="13">HIUHase</shortName>
        <ecNumber evidence="6 13">3.5.2.17</ecNumber>
    </recommendedName>
</protein>
<evidence type="ECO:0000313" key="16">
    <source>
        <dbReference type="RefSeq" id="XP_030060494.1"/>
    </source>
</evidence>
<dbReference type="SUPFAM" id="SSF49472">
    <property type="entry name" value="Transthyretin (synonym: prealbumin)"/>
    <property type="match status" value="1"/>
</dbReference>
<comment type="subcellular location">
    <subcellularLocation>
        <location evidence="3">Peroxisome</location>
    </subcellularLocation>
</comment>
<dbReference type="GO" id="GO:0033971">
    <property type="term" value="F:hydroxyisourate hydrolase activity"/>
    <property type="evidence" value="ECO:0007669"/>
    <property type="project" value="UniProtKB-EC"/>
</dbReference>
<evidence type="ECO:0000256" key="5">
    <source>
        <dbReference type="ARBA" id="ARBA00011881"/>
    </source>
</evidence>
<evidence type="ECO:0000256" key="10">
    <source>
        <dbReference type="ARBA" id="ARBA00023140"/>
    </source>
</evidence>
<feature type="binding site" evidence="12">
    <location>
        <position position="38"/>
    </location>
    <ligand>
        <name>substrate</name>
    </ligand>
</feature>
<evidence type="ECO:0000256" key="7">
    <source>
        <dbReference type="ARBA" id="ARBA00017539"/>
    </source>
</evidence>
<evidence type="ECO:0000256" key="11">
    <source>
        <dbReference type="ARBA" id="ARBA00060539"/>
    </source>
</evidence>
<gene>
    <name evidence="16" type="primary">LOC115470978</name>
</gene>
<dbReference type="EC" id="3.5.2.17" evidence="6 13"/>
<dbReference type="RefSeq" id="XP_030060494.1">
    <property type="nucleotide sequence ID" value="XM_030204634.1"/>
</dbReference>
<dbReference type="GeneID" id="115470978"/>
<dbReference type="PANTHER" id="PTHR10395:SF11">
    <property type="entry name" value="5-HYDROXYISOURATE HYDROLASE"/>
    <property type="match status" value="1"/>
</dbReference>
<dbReference type="InterPro" id="IPR014306">
    <property type="entry name" value="Hydroxyisourate_hydrolase"/>
</dbReference>
<organism evidence="15 16">
    <name type="scientific">Microcaecilia unicolor</name>
    <dbReference type="NCBI Taxonomy" id="1415580"/>
    <lineage>
        <taxon>Eukaryota</taxon>
        <taxon>Metazoa</taxon>
        <taxon>Chordata</taxon>
        <taxon>Craniata</taxon>
        <taxon>Vertebrata</taxon>
        <taxon>Euteleostomi</taxon>
        <taxon>Amphibia</taxon>
        <taxon>Gymnophiona</taxon>
        <taxon>Siphonopidae</taxon>
        <taxon>Microcaecilia</taxon>
    </lineage>
</organism>
<feature type="domain" description="Transthyretin/hydroxyisourate hydrolase" evidence="14">
    <location>
        <begin position="30"/>
        <end position="144"/>
    </location>
</feature>
<dbReference type="FunFam" id="2.60.40.180:FF:000004">
    <property type="entry name" value="5-hydroxyisourate hydrolase"/>
    <property type="match status" value="1"/>
</dbReference>
<evidence type="ECO:0000256" key="1">
    <source>
        <dbReference type="ARBA" id="ARBA00001043"/>
    </source>
</evidence>
<keyword evidence="15" id="KW-1185">Reference proteome</keyword>
<evidence type="ECO:0000256" key="2">
    <source>
        <dbReference type="ARBA" id="ARBA00002704"/>
    </source>
</evidence>
<evidence type="ECO:0000256" key="12">
    <source>
        <dbReference type="PIRSR" id="PIRSR600895-51"/>
    </source>
</evidence>
<evidence type="ECO:0000256" key="4">
    <source>
        <dbReference type="ARBA" id="ARBA00009850"/>
    </source>
</evidence>
<name>A0A6P7YCD7_9AMPH</name>
<dbReference type="InterPro" id="IPR023416">
    <property type="entry name" value="Transthyretin/HIU_hydrolase_d"/>
</dbReference>
<dbReference type="GO" id="GO:0006144">
    <property type="term" value="P:purine nucleobase metabolic process"/>
    <property type="evidence" value="ECO:0007669"/>
    <property type="project" value="UniProtKB-KW"/>
</dbReference>
<dbReference type="Pfam" id="PF00576">
    <property type="entry name" value="Transthyretin"/>
    <property type="match status" value="1"/>
</dbReference>
<feature type="binding site" evidence="12">
    <location>
        <position position="142"/>
    </location>
    <ligand>
        <name>substrate</name>
    </ligand>
</feature>
<sequence length="145" mass="16514">MRCKELKSKRFGQMLTTECFSLQSKSMSASSHSPLTTHVLDTSLGLPAKGLTLHLARLEESSKNWKELTTGYTNADGRCPDLLSPEQFTAGTYKVHFETGTYWQQIEKTSFYPYVEIVFTIEDPNQKYHIPLLLSPFSYTTYRGS</sequence>
<comment type="pathway">
    <text evidence="11">Purine metabolism; urate degradation; (S)-allantoin from urate: step 2/3.</text>
</comment>
<evidence type="ECO:0000259" key="14">
    <source>
        <dbReference type="SMART" id="SM00095"/>
    </source>
</evidence>
<dbReference type="Gene3D" id="2.60.40.180">
    <property type="entry name" value="Transthyretin/hydroxyisourate hydrolase domain"/>
    <property type="match status" value="1"/>
</dbReference>
<dbReference type="InterPro" id="IPR036817">
    <property type="entry name" value="Transthyretin/HIU_hydrolase_sf"/>
</dbReference>
<dbReference type="KEGG" id="muo:115470978"/>
<proteinExistence type="inferred from homology"/>
<evidence type="ECO:0000313" key="15">
    <source>
        <dbReference type="Proteomes" id="UP000515156"/>
    </source>
</evidence>
<keyword evidence="10" id="KW-0576">Peroxisome</keyword>
<dbReference type="SMART" id="SM00095">
    <property type="entry name" value="TR_THY"/>
    <property type="match status" value="1"/>
</dbReference>
<evidence type="ECO:0000256" key="8">
    <source>
        <dbReference type="ARBA" id="ARBA00022631"/>
    </source>
</evidence>
<dbReference type="AlphaFoldDB" id="A0A6P7YCD7"/>
<evidence type="ECO:0000256" key="3">
    <source>
        <dbReference type="ARBA" id="ARBA00004275"/>
    </source>
</evidence>
<dbReference type="PANTHER" id="PTHR10395">
    <property type="entry name" value="URICASE AND TRANSTHYRETIN-RELATED"/>
    <property type="match status" value="1"/>
</dbReference>
<reference evidence="16" key="1">
    <citation type="submission" date="2025-08" db="UniProtKB">
        <authorList>
            <consortium name="RefSeq"/>
        </authorList>
    </citation>
    <scope>IDENTIFICATION</scope>
</reference>
<evidence type="ECO:0000256" key="13">
    <source>
        <dbReference type="RuleBase" id="RU361270"/>
    </source>
</evidence>